<dbReference type="EMBL" id="JAQOTG010000015">
    <property type="protein sequence ID" value="MDE8564956.1"/>
    <property type="molecule type" value="Genomic_DNA"/>
</dbReference>
<proteinExistence type="predicted"/>
<protein>
    <submittedName>
        <fullName evidence="1">Uncharacterized protein</fullName>
    </submittedName>
</protein>
<evidence type="ECO:0000313" key="1">
    <source>
        <dbReference type="EMBL" id="MDE8564956.1"/>
    </source>
</evidence>
<reference evidence="1 2" key="1">
    <citation type="submission" date="2023-01" db="EMBL/GenBank/DDBJ databases">
        <title>Genome-based reclassification of Anoxybacillus geothermalis as a later heterotypic synonym of Anoxybacillus rupiensis.</title>
        <authorList>
            <person name="Inan Bektas K."/>
            <person name="Canakci S."/>
            <person name="Belduz A.A."/>
            <person name="Guler H.H."/>
        </authorList>
    </citation>
    <scope>NUCLEOTIDE SEQUENCE [LARGE SCALE GENOMIC DNA]</scope>
    <source>
        <strain evidence="1 2">DSM 17127</strain>
    </source>
</reference>
<organism evidence="1 2">
    <name type="scientific">Anoxybacteroides rupiense</name>
    <dbReference type="NCBI Taxonomy" id="311460"/>
    <lineage>
        <taxon>Bacteria</taxon>
        <taxon>Bacillati</taxon>
        <taxon>Bacillota</taxon>
        <taxon>Bacilli</taxon>
        <taxon>Bacillales</taxon>
        <taxon>Anoxybacillaceae</taxon>
        <taxon>Anoxybacteroides</taxon>
    </lineage>
</organism>
<evidence type="ECO:0000313" key="2">
    <source>
        <dbReference type="Proteomes" id="UP001213979"/>
    </source>
</evidence>
<accession>A0ABT5WA28</accession>
<sequence length="107" mass="11405">MAKKLVLANLGSFTDTQVQLLRQFKNLLAALPDSQNISLNLNPTAQQDVSAQQVGEDLGLTITLTTPLGTISFSIGLDLPIEDLLNTILNVVTAIICAIDPDLDICS</sequence>
<dbReference type="RefSeq" id="WP_044742778.1">
    <property type="nucleotide sequence ID" value="NZ_JAQOTG010000015.1"/>
</dbReference>
<dbReference type="Proteomes" id="UP001213979">
    <property type="component" value="Unassembled WGS sequence"/>
</dbReference>
<comment type="caution">
    <text evidence="1">The sequence shown here is derived from an EMBL/GenBank/DDBJ whole genome shotgun (WGS) entry which is preliminary data.</text>
</comment>
<name>A0ABT5WA28_9BACL</name>
<keyword evidence="2" id="KW-1185">Reference proteome</keyword>
<gene>
    <name evidence="1" type="ORF">PNH38_13915</name>
</gene>